<name>A0A7Y5Z5V4_9PSED</name>
<dbReference type="Proteomes" id="UP000536720">
    <property type="component" value="Unassembled WGS sequence"/>
</dbReference>
<gene>
    <name evidence="1" type="ORF">HNO91_14515</name>
</gene>
<dbReference type="EMBL" id="JABFMR010000011">
    <property type="protein sequence ID" value="NUT87645.1"/>
    <property type="molecule type" value="Genomic_DNA"/>
</dbReference>
<dbReference type="RefSeq" id="WP_175362852.1">
    <property type="nucleotide sequence ID" value="NZ_JABFMR010000011.1"/>
</dbReference>
<accession>A0A7Y5Z5V4</accession>
<proteinExistence type="predicted"/>
<dbReference type="AlphaFoldDB" id="A0A7Y5Z5V4"/>
<comment type="caution">
    <text evidence="1">The sequence shown here is derived from an EMBL/GenBank/DDBJ whole genome shotgun (WGS) entry which is preliminary data.</text>
</comment>
<evidence type="ECO:0000313" key="1">
    <source>
        <dbReference type="EMBL" id="NUT87645.1"/>
    </source>
</evidence>
<dbReference type="Pfam" id="PF04343">
    <property type="entry name" value="DUF488"/>
    <property type="match status" value="1"/>
</dbReference>
<sequence length="176" mass="19910">MNNVYTIGHSTRTLEQFVETIGSFGIDTVVDVRTVPRSRTNPQYNLDTLPGQLARLGINHEQIVELGGLRKKSSTVPEETNAFWTNRSFHNYADYALSEAFEDGLNRLLALGETHRCVIMCAEAVWWRCHRRIVADYLLLRDVEVIHIMDKDKSSRAILNPAAKAHGLKLTYPVSA</sequence>
<dbReference type="InterPro" id="IPR007438">
    <property type="entry name" value="DUF488"/>
</dbReference>
<protein>
    <submittedName>
        <fullName evidence="1">DUF488 domain-containing protein</fullName>
    </submittedName>
</protein>
<dbReference type="InterPro" id="IPR014519">
    <property type="entry name" value="UCP024492"/>
</dbReference>
<dbReference type="PANTHER" id="PTHR39337:SF1">
    <property type="entry name" value="BLR5642 PROTEIN"/>
    <property type="match status" value="1"/>
</dbReference>
<reference evidence="1 2" key="1">
    <citation type="journal article" date="2020" name="Front. Plant Sci.">
        <title>Isolation of Rhizosphere Bacteria That Improve Quality and Water Stress Tolerance in Greenhouse Ornamentals.</title>
        <authorList>
            <person name="Nordstedt N.P."/>
            <person name="Jones M.L."/>
        </authorList>
    </citation>
    <scope>NUCLEOTIDE SEQUENCE [LARGE SCALE GENOMIC DNA]</scope>
    <source>
        <strain evidence="1 2">C7D2</strain>
    </source>
</reference>
<evidence type="ECO:0000313" key="2">
    <source>
        <dbReference type="Proteomes" id="UP000536720"/>
    </source>
</evidence>
<dbReference type="PANTHER" id="PTHR39337">
    <property type="entry name" value="BLR5642 PROTEIN"/>
    <property type="match status" value="1"/>
</dbReference>
<organism evidence="1 2">
    <name type="scientific">Pseudomonas corrugata</name>
    <dbReference type="NCBI Taxonomy" id="47879"/>
    <lineage>
        <taxon>Bacteria</taxon>
        <taxon>Pseudomonadati</taxon>
        <taxon>Pseudomonadota</taxon>
        <taxon>Gammaproteobacteria</taxon>
        <taxon>Pseudomonadales</taxon>
        <taxon>Pseudomonadaceae</taxon>
        <taxon>Pseudomonas</taxon>
    </lineage>
</organism>
<dbReference type="PIRSF" id="PIRSF024492">
    <property type="entry name" value="UCP024492"/>
    <property type="match status" value="1"/>
</dbReference>